<evidence type="ECO:0000256" key="4">
    <source>
        <dbReference type="ARBA" id="ARBA00022989"/>
    </source>
</evidence>
<protein>
    <recommendedName>
        <fullName evidence="6">WAT1-related protein</fullName>
    </recommendedName>
</protein>
<keyword evidence="5 6" id="KW-0472">Membrane</keyword>
<feature type="transmembrane region" description="Helical" evidence="6">
    <location>
        <begin position="50"/>
        <end position="72"/>
    </location>
</feature>
<dbReference type="GO" id="GO:0022857">
    <property type="term" value="F:transmembrane transporter activity"/>
    <property type="evidence" value="ECO:0007669"/>
    <property type="project" value="InterPro"/>
</dbReference>
<evidence type="ECO:0000256" key="2">
    <source>
        <dbReference type="ARBA" id="ARBA00007635"/>
    </source>
</evidence>
<dbReference type="InterPro" id="IPR000620">
    <property type="entry name" value="EamA_dom"/>
</dbReference>
<dbReference type="InterPro" id="IPR037185">
    <property type="entry name" value="EmrE-like"/>
</dbReference>
<dbReference type="InterPro" id="IPR030184">
    <property type="entry name" value="WAT1-related"/>
</dbReference>
<comment type="subcellular location">
    <subcellularLocation>
        <location evidence="1 6">Membrane</location>
        <topology evidence="1 6">Multi-pass membrane protein</topology>
    </subcellularLocation>
</comment>
<keyword evidence="4 6" id="KW-1133">Transmembrane helix</keyword>
<sequence>MWREMKDITAMVVVQIATAGLNIFFKLAMEDGMNPSVLVAYRLLKKRPEFTCRLMLLALLSGLLGVVIPSILTITGLALTSATFTSAAGVLTPLVTFIFAALLRMESVRLGSSVGLAKVFGTLFGVGGALVFIFYRGIEIRLWSTHVNLISKQFGGPYWNATLMNMMGGVVAMLVALCWEHDLDEWRLGWNIRLLTIAYAAILISGMVVAVNAWCIESRGPLFVSVFSPVGLVIVALVGSFLLDETLHLGSIIGTVIIVGALYIVLWAKNKEMKSMLTTSDHNETNKTSKDITVNNLPTLSTNVP</sequence>
<dbReference type="AlphaFoldDB" id="A0A7G2E7A1"/>
<evidence type="ECO:0000256" key="5">
    <source>
        <dbReference type="ARBA" id="ARBA00023136"/>
    </source>
</evidence>
<dbReference type="PANTHER" id="PTHR31218">
    <property type="entry name" value="WAT1-RELATED PROTEIN"/>
    <property type="match status" value="1"/>
</dbReference>
<reference evidence="8 9" key="1">
    <citation type="submission" date="2020-09" db="EMBL/GenBank/DDBJ databases">
        <authorList>
            <person name="Ashkenazy H."/>
        </authorList>
    </citation>
    <scope>NUCLEOTIDE SEQUENCE [LARGE SCALE GENOMIC DNA]</scope>
    <source>
        <strain evidence="9">cv. Cdm-0</strain>
    </source>
</reference>
<evidence type="ECO:0000259" key="7">
    <source>
        <dbReference type="Pfam" id="PF00892"/>
    </source>
</evidence>
<evidence type="ECO:0000256" key="3">
    <source>
        <dbReference type="ARBA" id="ARBA00022692"/>
    </source>
</evidence>
<dbReference type="EMBL" id="LR881466">
    <property type="protein sequence ID" value="CAD5316622.1"/>
    <property type="molecule type" value="Genomic_DNA"/>
</dbReference>
<feature type="transmembrane region" description="Helical" evidence="6">
    <location>
        <begin position="115"/>
        <end position="138"/>
    </location>
</feature>
<evidence type="ECO:0000313" key="9">
    <source>
        <dbReference type="Proteomes" id="UP000516314"/>
    </source>
</evidence>
<feature type="transmembrane region" description="Helical" evidence="6">
    <location>
        <begin position="84"/>
        <end position="103"/>
    </location>
</feature>
<evidence type="ECO:0000256" key="6">
    <source>
        <dbReference type="RuleBase" id="RU363077"/>
    </source>
</evidence>
<proteinExistence type="inferred from homology"/>
<organism evidence="8 9">
    <name type="scientific">Arabidopsis thaliana</name>
    <name type="common">Mouse-ear cress</name>
    <dbReference type="NCBI Taxonomy" id="3702"/>
    <lineage>
        <taxon>Eukaryota</taxon>
        <taxon>Viridiplantae</taxon>
        <taxon>Streptophyta</taxon>
        <taxon>Embryophyta</taxon>
        <taxon>Tracheophyta</taxon>
        <taxon>Spermatophyta</taxon>
        <taxon>Magnoliopsida</taxon>
        <taxon>eudicotyledons</taxon>
        <taxon>Gunneridae</taxon>
        <taxon>Pentapetalae</taxon>
        <taxon>rosids</taxon>
        <taxon>malvids</taxon>
        <taxon>Brassicales</taxon>
        <taxon>Brassicaceae</taxon>
        <taxon>Camelineae</taxon>
        <taxon>Arabidopsis</taxon>
    </lineage>
</organism>
<feature type="transmembrane region" description="Helical" evidence="6">
    <location>
        <begin position="249"/>
        <end position="268"/>
    </location>
</feature>
<evidence type="ECO:0000313" key="8">
    <source>
        <dbReference type="EMBL" id="CAD5316622.1"/>
    </source>
</evidence>
<feature type="transmembrane region" description="Helical" evidence="6">
    <location>
        <begin position="12"/>
        <end position="29"/>
    </location>
</feature>
<gene>
    <name evidence="8" type="ORF">AT9943_LOCUS4937</name>
</gene>
<feature type="transmembrane region" description="Helical" evidence="6">
    <location>
        <begin position="158"/>
        <end position="179"/>
    </location>
</feature>
<dbReference type="Pfam" id="PF00892">
    <property type="entry name" value="EamA"/>
    <property type="match status" value="1"/>
</dbReference>
<dbReference type="GO" id="GO:0016020">
    <property type="term" value="C:membrane"/>
    <property type="evidence" value="ECO:0007669"/>
    <property type="project" value="UniProtKB-SubCell"/>
</dbReference>
<dbReference type="SUPFAM" id="SSF103481">
    <property type="entry name" value="Multidrug resistance efflux transporter EmrE"/>
    <property type="match status" value="2"/>
</dbReference>
<keyword evidence="3 6" id="KW-0812">Transmembrane</keyword>
<feature type="transmembrane region" description="Helical" evidence="6">
    <location>
        <begin position="220"/>
        <end position="242"/>
    </location>
</feature>
<name>A0A7G2E7A1_ARATH</name>
<evidence type="ECO:0000256" key="1">
    <source>
        <dbReference type="ARBA" id="ARBA00004141"/>
    </source>
</evidence>
<feature type="transmembrane region" description="Helical" evidence="6">
    <location>
        <begin position="191"/>
        <end position="214"/>
    </location>
</feature>
<accession>A0A7G2E7A1</accession>
<dbReference type="Proteomes" id="UP000516314">
    <property type="component" value="Chromosome 1"/>
</dbReference>
<feature type="domain" description="EamA" evidence="7">
    <location>
        <begin position="156"/>
        <end position="266"/>
    </location>
</feature>
<comment type="similarity">
    <text evidence="2 6">Belongs to the drug/metabolite transporter (DMT) superfamily. Plant drug/metabolite exporter (P-DME) (TC 2.A.7.4) family.</text>
</comment>